<keyword evidence="4" id="KW-1185">Reference proteome</keyword>
<proteinExistence type="predicted"/>
<keyword evidence="1" id="KW-1133">Transmembrane helix</keyword>
<dbReference type="EMBL" id="CP146016">
    <property type="protein sequence ID" value="WWQ60469.1"/>
    <property type="molecule type" value="Genomic_DNA"/>
</dbReference>
<sequence>MYRLIKTSRIWLSLLSLSTITISLVAGAQSAPNLNIQPTQFQGAQYFTTLLGYAMYAAWILVAGAIIFAVFEVARGAGISDGFKKMLMGAIIGAFILTFGWAILSGAL</sequence>
<protein>
    <recommendedName>
        <fullName evidence="5">Conjugal transfer protein</fullName>
    </recommendedName>
</protein>
<organism evidence="2 4">
    <name type="scientific">Sulfolobus tengchongensis</name>
    <dbReference type="NCBI Taxonomy" id="207809"/>
    <lineage>
        <taxon>Archaea</taxon>
        <taxon>Thermoproteota</taxon>
        <taxon>Thermoprotei</taxon>
        <taxon>Sulfolobales</taxon>
        <taxon>Sulfolobaceae</taxon>
        <taxon>Sulfolobus</taxon>
    </lineage>
</organism>
<dbReference type="GeneID" id="89337924"/>
<evidence type="ECO:0000313" key="3">
    <source>
        <dbReference type="EMBL" id="WWQ61879.1"/>
    </source>
</evidence>
<dbReference type="RefSeq" id="WP_338601285.1">
    <property type="nucleotide sequence ID" value="NZ_CP146016.1"/>
</dbReference>
<dbReference type="Proteomes" id="UP001432202">
    <property type="component" value="Plasmid pRT2"/>
</dbReference>
<accession>A0AAX4L0L3</accession>
<reference evidence="2 4" key="1">
    <citation type="submission" date="2024-02" db="EMBL/GenBank/DDBJ databases">
        <title>STSV induces naive adaptation in Sulfolobus.</title>
        <authorList>
            <person name="Xiang X."/>
            <person name="Song M."/>
        </authorList>
    </citation>
    <scope>NUCLEOTIDE SEQUENCE [LARGE SCALE GENOMIC DNA]</scope>
    <source>
        <strain evidence="2 4">RT2</strain>
        <plasmid evidence="3 4">pRT2</plasmid>
    </source>
</reference>
<name>A0AAX4L0L3_9CREN</name>
<dbReference type="Proteomes" id="UP001432202">
    <property type="component" value="Chromosome"/>
</dbReference>
<keyword evidence="1" id="KW-0472">Membrane</keyword>
<keyword evidence="3" id="KW-0614">Plasmid</keyword>
<keyword evidence="1" id="KW-0812">Transmembrane</keyword>
<evidence type="ECO:0008006" key="5">
    <source>
        <dbReference type="Google" id="ProtNLM"/>
    </source>
</evidence>
<dbReference type="AlphaFoldDB" id="A0AAX4L0L3"/>
<gene>
    <name evidence="2" type="ORF">V6M85_13725</name>
    <name evidence="3" type="ORF">V6M85_14105</name>
</gene>
<evidence type="ECO:0000256" key="1">
    <source>
        <dbReference type="SAM" id="Phobius"/>
    </source>
</evidence>
<feature type="transmembrane region" description="Helical" evidence="1">
    <location>
        <begin position="54"/>
        <end position="74"/>
    </location>
</feature>
<evidence type="ECO:0000313" key="2">
    <source>
        <dbReference type="EMBL" id="WWQ60469.1"/>
    </source>
</evidence>
<feature type="transmembrane region" description="Helical" evidence="1">
    <location>
        <begin position="86"/>
        <end position="104"/>
    </location>
</feature>
<dbReference type="EMBL" id="CP146017">
    <property type="protein sequence ID" value="WWQ61879.1"/>
    <property type="molecule type" value="Genomic_DNA"/>
</dbReference>
<evidence type="ECO:0000313" key="4">
    <source>
        <dbReference type="Proteomes" id="UP001432202"/>
    </source>
</evidence>
<geneLocation type="plasmid" evidence="3 4">
    <name>pRT2</name>
</geneLocation>